<dbReference type="PROSITE" id="PS01124">
    <property type="entry name" value="HTH_ARAC_FAMILY_2"/>
    <property type="match status" value="1"/>
</dbReference>
<evidence type="ECO:0000259" key="3">
    <source>
        <dbReference type="PROSITE" id="PS01124"/>
    </source>
</evidence>
<dbReference type="Gene3D" id="1.10.10.60">
    <property type="entry name" value="Homeodomain-like"/>
    <property type="match status" value="1"/>
</dbReference>
<evidence type="ECO:0000256" key="1">
    <source>
        <dbReference type="ARBA" id="ARBA00023015"/>
    </source>
</evidence>
<dbReference type="SUPFAM" id="SSF46689">
    <property type="entry name" value="Homeodomain-like"/>
    <property type="match status" value="1"/>
</dbReference>
<protein>
    <submittedName>
        <fullName evidence="4">Helix-turn-helix domain-containing protein</fullName>
    </submittedName>
</protein>
<gene>
    <name evidence="4" type="ORF">QWJ38_07180</name>
</gene>
<dbReference type="Proteomes" id="UP001228044">
    <property type="component" value="Unassembled WGS sequence"/>
</dbReference>
<dbReference type="EMBL" id="JAUHHC010000002">
    <property type="protein sequence ID" value="MDN3920060.1"/>
    <property type="molecule type" value="Genomic_DNA"/>
</dbReference>
<proteinExistence type="predicted"/>
<sequence length="238" mass="27013">MLIAFEDRPSDSPLVERVWRSRSEQAGSFHSMASCNWVMVVSRVNGRVFMTVRGPETRASVAECPPDGEWIGIHFRLGSFMPEFPNRALRDRNDSTLPDLSGLSFWLAGSAWEYPSFDNADVFVERLRSKGLLASDPYVRSALERRPGSSSRRTEQRHFLRASGITQVTARQIERARRAAYCLQNGLPILQVVHDMGYFDQAHLSRSMQHFIGRTPAQVARGEGQLSLLYKPDELRLD</sequence>
<dbReference type="InterPro" id="IPR009057">
    <property type="entry name" value="Homeodomain-like_sf"/>
</dbReference>
<dbReference type="RefSeq" id="WP_290358378.1">
    <property type="nucleotide sequence ID" value="NZ_JAUHHC010000002.1"/>
</dbReference>
<evidence type="ECO:0000313" key="4">
    <source>
        <dbReference type="EMBL" id="MDN3920060.1"/>
    </source>
</evidence>
<comment type="caution">
    <text evidence="4">The sequence shown here is derived from an EMBL/GenBank/DDBJ whole genome shotgun (WGS) entry which is preliminary data.</text>
</comment>
<evidence type="ECO:0000256" key="2">
    <source>
        <dbReference type="ARBA" id="ARBA00023163"/>
    </source>
</evidence>
<evidence type="ECO:0000313" key="5">
    <source>
        <dbReference type="Proteomes" id="UP001228044"/>
    </source>
</evidence>
<organism evidence="4 5">
    <name type="scientific">Roseateles violae</name>
    <dbReference type="NCBI Taxonomy" id="3058042"/>
    <lineage>
        <taxon>Bacteria</taxon>
        <taxon>Pseudomonadati</taxon>
        <taxon>Pseudomonadota</taxon>
        <taxon>Betaproteobacteria</taxon>
        <taxon>Burkholderiales</taxon>
        <taxon>Sphaerotilaceae</taxon>
        <taxon>Roseateles</taxon>
    </lineage>
</organism>
<keyword evidence="2" id="KW-0804">Transcription</keyword>
<reference evidence="4 5" key="1">
    <citation type="submission" date="2023-06" db="EMBL/GenBank/DDBJ databases">
        <title>Pelomonas sp. PFR6 16S ribosomal RNA gene Genome sequencing and assembly.</title>
        <authorList>
            <person name="Woo H."/>
        </authorList>
    </citation>
    <scope>NUCLEOTIDE SEQUENCE [LARGE SCALE GENOMIC DNA]</scope>
    <source>
        <strain evidence="4 5">PFR6</strain>
    </source>
</reference>
<dbReference type="InterPro" id="IPR018060">
    <property type="entry name" value="HTH_AraC"/>
</dbReference>
<dbReference type="Pfam" id="PF12833">
    <property type="entry name" value="HTH_18"/>
    <property type="match status" value="1"/>
</dbReference>
<keyword evidence="5" id="KW-1185">Reference proteome</keyword>
<name>A0ABT8DNW8_9BURK</name>
<accession>A0ABT8DNW8</accession>
<feature type="domain" description="HTH araC/xylS-type" evidence="3">
    <location>
        <begin position="151"/>
        <end position="222"/>
    </location>
</feature>
<keyword evidence="1" id="KW-0805">Transcription regulation</keyword>